<evidence type="ECO:0000313" key="3">
    <source>
        <dbReference type="EMBL" id="KAK1691761.1"/>
    </source>
</evidence>
<dbReference type="PANTHER" id="PTHR33240">
    <property type="entry name" value="OS08G0508500 PROTEIN"/>
    <property type="match status" value="1"/>
</dbReference>
<feature type="compositionally biased region" description="Basic and acidic residues" evidence="1">
    <location>
        <begin position="292"/>
        <end position="304"/>
    </location>
</feature>
<feature type="compositionally biased region" description="Polar residues" evidence="1">
    <location>
        <begin position="112"/>
        <end position="128"/>
    </location>
</feature>
<feature type="region of interest" description="Disordered" evidence="1">
    <location>
        <begin position="943"/>
        <end position="1010"/>
    </location>
</feature>
<name>A0AAD8TQ63_LOLMU</name>
<feature type="compositionally biased region" description="Low complexity" evidence="1">
    <location>
        <begin position="1396"/>
        <end position="1410"/>
    </location>
</feature>
<accession>A0AAD8TQ63</accession>
<dbReference type="Proteomes" id="UP001231189">
    <property type="component" value="Unassembled WGS sequence"/>
</dbReference>
<evidence type="ECO:0000256" key="1">
    <source>
        <dbReference type="SAM" id="MobiDB-lite"/>
    </source>
</evidence>
<gene>
    <name evidence="3" type="ORF">QYE76_008458</name>
</gene>
<sequence length="1584" mass="175078">MPPRTHAALTENQRKRERRRRNRRVLYKELEDLVLRHTQVRVRPDGGIAQESDKIGFRISPELERHERYNYLLNRLAPKPRKASAGGAEQRNTTAAPPLPSSTPKLEGQQVKEASTSSPSGRQKTPAPTATPMEGVEETPASSNTKANLGEATTIAPGQSAMSPNEPSLAPLPRAEQKEEEAVLQREAGGDKEAKEKNLALCGTVALRPRLEPNDGWQPPQVTHEFGYPSDEEIMPNPKADFKRSFLPRLGHVRSWFKGAEAESSASQDEARSTAPCLPIMTGKSSLSDGDSGYHPDISPRRYTDITSRLPQDPDELLHVASRSGANTRLRSIARQNVVVGAADEEELHDDDDDEESFSDSSSSSSLVKLPSSPPYHELAPSVLSDSEDGLEDLHTAPAHMAVDDVGKEGAASEEASTSTAREVALEEQVKKQGQTLDQLASKLDRFIEAMMNNNNGGGGAVPPQGKPHAVVDPQEEELHGDALATGGLNDGRQHQEPSTQRHEPSVQTRQWATPAGASSIAPQPSMLKSYHDIVEDMVEKRFRQLAIDQTPRTSESELEKPYEAWHDRVSFPAGWHPPKFRQFDGTGDAREHLAYFEAACGDTANSSSLLLRQFSGSLTGPAFHWYSRLPVGSIGSWAGMKEVFKKHFVAMKKDFSVVELAQVRQRRDESIDDYVIRFRNNYVRLAREMHLEDAIEMCVHGMQQHWSLEVSRREPRTFSALSTAVAATKLEFEKSPQIMELYKNASAFDPTKRFASTSKPSNNGARTKAPAEANATRVFSSTPQGNVPFLGARGEQAGGRQRPSMQELLKKQYIFRRELVKDMFDQLIEHRALNLPEPRRPDQVRMTDNALFCPYHRYVGHVIEDCVAFKEWLQRAVSEKRINLDPEAINPDYHAVNMVSISSSSSRREMERGDAWVPLSQVEGQLSNLILESTSMPLLQRDAAPSMGKEEPWSTVRRRPYPRNLPPRPLHQASSTHAPPTILRRVDPSQRRPPPRFIPKSEGDESFPRPWRVLPTLAHFMPQDRKQASTQEMEGGQDGASSSRPPNMESCNVVLDYKDTPSSDSDDVLTPEERETFDAEGAMKNLQVEEVNMNLRGGKVLPDPVKAKQMRVDKMAAEKEAPAPEGALKGHDDEKTKPHDVDYNIIAHLKRIPTLLSVHDALMMVPSLREALVKALQAPELYEVCMAKHRLFTNPLFVNEITFDEEDNIIEDGAHNRPLYVEGNIGVAHLRRILIDPGSAVNILPVRSLKRAGFTVDDLESTDVMICGFDNQGKPTLGAITVKIQMSTFSFKVRFFVIEANTSYSALLGRPWIHKYRVVPSTLHQCLKFLDGNGTQQRITGNTNPYTVQESHHADAKYYFPVEDSDQQLGRTTPAVDVLIKPGVAPVTEARHLITPSSPTSTRSSSSRSAMKTSATRLPARSAASAPWHPRGAATTSATRLPACSAAPSTPWHTRGAMKTSATRLPARCIAPSTPLPQDTTTTSVMWLPPCGAVPSPWRPRGAVTTSLAGLPARSAASSPPPVRRDCDAREEAAGVQRGALSTTLAMGLLVCITASSTPYPRMAPKMMASRGSRHATWSRLLF</sequence>
<comment type="caution">
    <text evidence="3">The sequence shown here is derived from an EMBL/GenBank/DDBJ whole genome shotgun (WGS) entry which is preliminary data.</text>
</comment>
<dbReference type="Pfam" id="PF03732">
    <property type="entry name" value="Retrotrans_gag"/>
    <property type="match status" value="1"/>
</dbReference>
<keyword evidence="4" id="KW-1185">Reference proteome</keyword>
<dbReference type="InterPro" id="IPR005162">
    <property type="entry name" value="Retrotrans_gag_dom"/>
</dbReference>
<feature type="compositionally biased region" description="Basic and acidic residues" evidence="1">
    <location>
        <begin position="175"/>
        <end position="197"/>
    </location>
</feature>
<feature type="region of interest" description="Disordered" evidence="1">
    <location>
        <begin position="260"/>
        <end position="423"/>
    </location>
</feature>
<feature type="region of interest" description="Disordered" evidence="1">
    <location>
        <begin position="210"/>
        <end position="239"/>
    </location>
</feature>
<dbReference type="InterPro" id="IPR021109">
    <property type="entry name" value="Peptidase_aspartic_dom_sf"/>
</dbReference>
<feature type="compositionally biased region" description="Polar residues" evidence="1">
    <location>
        <begin position="156"/>
        <end position="166"/>
    </location>
</feature>
<evidence type="ECO:0000259" key="2">
    <source>
        <dbReference type="Pfam" id="PF03732"/>
    </source>
</evidence>
<evidence type="ECO:0000313" key="4">
    <source>
        <dbReference type="Proteomes" id="UP001231189"/>
    </source>
</evidence>
<organism evidence="3 4">
    <name type="scientific">Lolium multiflorum</name>
    <name type="common">Italian ryegrass</name>
    <name type="synonym">Lolium perenne subsp. multiflorum</name>
    <dbReference type="NCBI Taxonomy" id="4521"/>
    <lineage>
        <taxon>Eukaryota</taxon>
        <taxon>Viridiplantae</taxon>
        <taxon>Streptophyta</taxon>
        <taxon>Embryophyta</taxon>
        <taxon>Tracheophyta</taxon>
        <taxon>Spermatophyta</taxon>
        <taxon>Magnoliopsida</taxon>
        <taxon>Liliopsida</taxon>
        <taxon>Poales</taxon>
        <taxon>Poaceae</taxon>
        <taxon>BOP clade</taxon>
        <taxon>Pooideae</taxon>
        <taxon>Poodae</taxon>
        <taxon>Poeae</taxon>
        <taxon>Poeae Chloroplast Group 2 (Poeae type)</taxon>
        <taxon>Loliodinae</taxon>
        <taxon>Loliinae</taxon>
        <taxon>Lolium</taxon>
    </lineage>
</organism>
<reference evidence="3" key="1">
    <citation type="submission" date="2023-07" db="EMBL/GenBank/DDBJ databases">
        <title>A chromosome-level genome assembly of Lolium multiflorum.</title>
        <authorList>
            <person name="Chen Y."/>
            <person name="Copetti D."/>
            <person name="Kolliker R."/>
            <person name="Studer B."/>
        </authorList>
    </citation>
    <scope>NUCLEOTIDE SEQUENCE</scope>
    <source>
        <strain evidence="3">02402/16</strain>
        <tissue evidence="3">Leaf</tissue>
    </source>
</reference>
<feature type="region of interest" description="Disordered" evidence="1">
    <location>
        <begin position="80"/>
        <end position="197"/>
    </location>
</feature>
<feature type="compositionally biased region" description="Acidic residues" evidence="1">
    <location>
        <begin position="343"/>
        <end position="358"/>
    </location>
</feature>
<feature type="region of interest" description="Disordered" evidence="1">
    <location>
        <begin position="1391"/>
        <end position="1461"/>
    </location>
</feature>
<feature type="domain" description="Retrotransposon gag" evidence="2">
    <location>
        <begin position="615"/>
        <end position="704"/>
    </location>
</feature>
<feature type="compositionally biased region" description="Polar residues" evidence="1">
    <location>
        <begin position="755"/>
        <end position="766"/>
    </location>
</feature>
<feature type="compositionally biased region" description="Basic and acidic residues" evidence="1">
    <location>
        <begin position="492"/>
        <end position="505"/>
    </location>
</feature>
<feature type="region of interest" description="Disordered" evidence="1">
    <location>
        <begin position="755"/>
        <end position="774"/>
    </location>
</feature>
<feature type="region of interest" description="Disordered" evidence="1">
    <location>
        <begin position="1025"/>
        <end position="1052"/>
    </location>
</feature>
<dbReference type="CDD" id="cd00303">
    <property type="entry name" value="retropepsin_like"/>
    <property type="match status" value="1"/>
</dbReference>
<protein>
    <recommendedName>
        <fullName evidence="2">Retrotransposon gag domain-containing protein</fullName>
    </recommendedName>
</protein>
<dbReference type="Gene3D" id="2.40.70.10">
    <property type="entry name" value="Acid Proteases"/>
    <property type="match status" value="1"/>
</dbReference>
<dbReference type="SUPFAM" id="SSF50630">
    <property type="entry name" value="Acid proteases"/>
    <property type="match status" value="1"/>
</dbReference>
<dbReference type="PANTHER" id="PTHR33240:SF15">
    <property type="entry name" value="GAG-PRO-LIKE PROTEIN"/>
    <property type="match status" value="1"/>
</dbReference>
<dbReference type="EMBL" id="JAUUTY010000001">
    <property type="protein sequence ID" value="KAK1691761.1"/>
    <property type="molecule type" value="Genomic_DNA"/>
</dbReference>
<feature type="region of interest" description="Disordered" evidence="1">
    <location>
        <begin position="1"/>
        <end position="23"/>
    </location>
</feature>
<feature type="region of interest" description="Disordered" evidence="1">
    <location>
        <begin position="483"/>
        <end position="525"/>
    </location>
</feature>
<proteinExistence type="predicted"/>